<gene>
    <name evidence="1" type="ORF">GIL414_LOCUS44526</name>
</gene>
<reference evidence="1" key="1">
    <citation type="submission" date="2021-02" db="EMBL/GenBank/DDBJ databases">
        <authorList>
            <person name="Nowell W R."/>
        </authorList>
    </citation>
    <scope>NUCLEOTIDE SEQUENCE</scope>
</reference>
<proteinExistence type="predicted"/>
<comment type="caution">
    <text evidence="1">The sequence shown here is derived from an EMBL/GenBank/DDBJ whole genome shotgun (WGS) entry which is preliminary data.</text>
</comment>
<dbReference type="Proteomes" id="UP000681720">
    <property type="component" value="Unassembled WGS sequence"/>
</dbReference>
<accession>A0A8S3AM82</accession>
<sequence>PQLIADDMAKILGFYEQPQSTTAGTNIDRTIDDSNTTNNSINLSWEF</sequence>
<feature type="non-terminal residue" evidence="1">
    <location>
        <position position="1"/>
    </location>
</feature>
<dbReference type="EMBL" id="CAJOBJ010134619">
    <property type="protein sequence ID" value="CAF4736748.1"/>
    <property type="molecule type" value="Genomic_DNA"/>
</dbReference>
<dbReference type="AlphaFoldDB" id="A0A8S3AM82"/>
<name>A0A8S3AM82_9BILA</name>
<evidence type="ECO:0000313" key="2">
    <source>
        <dbReference type="Proteomes" id="UP000681720"/>
    </source>
</evidence>
<organism evidence="1 2">
    <name type="scientific">Rotaria magnacalcarata</name>
    <dbReference type="NCBI Taxonomy" id="392030"/>
    <lineage>
        <taxon>Eukaryota</taxon>
        <taxon>Metazoa</taxon>
        <taxon>Spiralia</taxon>
        <taxon>Gnathifera</taxon>
        <taxon>Rotifera</taxon>
        <taxon>Eurotatoria</taxon>
        <taxon>Bdelloidea</taxon>
        <taxon>Philodinida</taxon>
        <taxon>Philodinidae</taxon>
        <taxon>Rotaria</taxon>
    </lineage>
</organism>
<protein>
    <submittedName>
        <fullName evidence="1">Uncharacterized protein</fullName>
    </submittedName>
</protein>
<evidence type="ECO:0000313" key="1">
    <source>
        <dbReference type="EMBL" id="CAF4736748.1"/>
    </source>
</evidence>